<dbReference type="PANTHER" id="PTHR12300">
    <property type="entry name" value="HVA22-LIKE PROTEINS"/>
    <property type="match status" value="1"/>
</dbReference>
<evidence type="ECO:0000256" key="13">
    <source>
        <dbReference type="SAM" id="MobiDB-lite"/>
    </source>
</evidence>
<keyword evidence="8 14" id="KW-1133">Transmembrane helix</keyword>
<sequence length="469" mass="51369">MVSWMICRLVVLVFGMLCPAYASYKAVKTKNIREYVRWMMYWIVFALFMAAEIITDIFISWFPFYYEIKMAFVLWLLSPYTKGASLLYRKFVHPSLSRHEKEIDAYIVQAKERSYETVLTFGKRGLNIAASAAVQAATKSQGALAGRLRSFSMQDLRSIPDVPAPAYQDPLYLEDQVSHRRPPIGYQARGLQDSDTEDECWSDTEAVPRAPARPREKPLIRSQSLRVVKRKPPVREGTLLPPPPTGKGHQEAEACSGPVALQRCPLLRPSLNSESVLRLAEPGDSLLFSQFLPLPYSNVFYPCVCCDEGSPNPALQGTLSHSDKGPGLGGWGAQSPPAQGLPSPVLLITTKPGPDAPSYLSGPPRDASVQPSSPRSLSGLVSMFPLHSPSEETPLSAFCILQPLRLTAPPPFIAGPVVQAGLAELGEMQPQFSFLDPGASLFQSPQHPGALEEGFCTHPPTGGQLHPGF</sequence>
<dbReference type="GeneTree" id="ENSGT00940000161674"/>
<evidence type="ECO:0000256" key="4">
    <source>
        <dbReference type="ARBA" id="ARBA00022692"/>
    </source>
</evidence>
<name>A0A7N9D0P4_MACFA</name>
<evidence type="ECO:0000256" key="6">
    <source>
        <dbReference type="ARBA" id="ARBA00022776"/>
    </source>
</evidence>
<evidence type="ECO:0000256" key="9">
    <source>
        <dbReference type="ARBA" id="ARBA00023136"/>
    </source>
</evidence>
<comment type="similarity">
    <text evidence="2">Belongs to the DP1 family.</text>
</comment>
<evidence type="ECO:0000256" key="7">
    <source>
        <dbReference type="ARBA" id="ARBA00022824"/>
    </source>
</evidence>
<dbReference type="Ensembl" id="ENSMFAT00000092018.1">
    <property type="protein sequence ID" value="ENSMFAP00000056520.1"/>
    <property type="gene ID" value="ENSMFAG00000036428.2"/>
</dbReference>
<dbReference type="GO" id="GO:0071786">
    <property type="term" value="P:endoplasmic reticulum tubular network organization"/>
    <property type="evidence" value="ECO:0007669"/>
    <property type="project" value="TreeGrafter"/>
</dbReference>
<feature type="region of interest" description="Disordered" evidence="13">
    <location>
        <begin position="316"/>
        <end position="336"/>
    </location>
</feature>
<dbReference type="GO" id="GO:0051301">
    <property type="term" value="P:cell division"/>
    <property type="evidence" value="ECO:0007669"/>
    <property type="project" value="UniProtKB-KW"/>
</dbReference>
<reference evidence="16" key="2">
    <citation type="submission" date="2025-08" db="UniProtKB">
        <authorList>
            <consortium name="Ensembl"/>
        </authorList>
    </citation>
    <scope>IDENTIFICATION</scope>
</reference>
<keyword evidence="17" id="KW-1185">Reference proteome</keyword>
<evidence type="ECO:0000256" key="15">
    <source>
        <dbReference type="SAM" id="SignalP"/>
    </source>
</evidence>
<proteinExistence type="inferred from homology"/>
<evidence type="ECO:0000256" key="1">
    <source>
        <dbReference type="ARBA" id="ARBA00004477"/>
    </source>
</evidence>
<keyword evidence="15" id="KW-0732">Signal</keyword>
<evidence type="ECO:0000313" key="16">
    <source>
        <dbReference type="Ensembl" id="ENSMFAP00000056520.1"/>
    </source>
</evidence>
<keyword evidence="7" id="KW-0256">Endoplasmic reticulum</keyword>
<feature type="transmembrane region" description="Helical" evidence="14">
    <location>
        <begin position="38"/>
        <end position="59"/>
    </location>
</feature>
<evidence type="ECO:0000256" key="2">
    <source>
        <dbReference type="ARBA" id="ARBA00008573"/>
    </source>
</evidence>
<evidence type="ECO:0000256" key="5">
    <source>
        <dbReference type="ARBA" id="ARBA00022701"/>
    </source>
</evidence>
<reference evidence="16" key="3">
    <citation type="submission" date="2025-09" db="UniProtKB">
        <authorList>
            <consortium name="Ensembl"/>
        </authorList>
    </citation>
    <scope>IDENTIFICATION</scope>
</reference>
<keyword evidence="6" id="KW-0498">Mitosis</keyword>
<dbReference type="InterPro" id="IPR004345">
    <property type="entry name" value="TB2_DP1_HVA22"/>
</dbReference>
<dbReference type="PANTHER" id="PTHR12300:SF36">
    <property type="entry name" value="RECEPTOR EXPRESSION-ENHANCING PROTEIN 4"/>
    <property type="match status" value="1"/>
</dbReference>
<keyword evidence="3" id="KW-0132">Cell division</keyword>
<evidence type="ECO:0000313" key="17">
    <source>
        <dbReference type="Proteomes" id="UP000233100"/>
    </source>
</evidence>
<protein>
    <recommendedName>
        <fullName evidence="12">Receptor expression-enhancing protein 4</fullName>
    </recommendedName>
</protein>
<feature type="chain" id="PRO_5030722283" description="Receptor expression-enhancing protein 4" evidence="15">
    <location>
        <begin position="23"/>
        <end position="469"/>
    </location>
</feature>
<dbReference type="Proteomes" id="UP000233100">
    <property type="component" value="Chromosome 8"/>
</dbReference>
<reference evidence="16 17" key="1">
    <citation type="submission" date="2013-03" db="EMBL/GenBank/DDBJ databases">
        <authorList>
            <person name="Warren W."/>
            <person name="Wilson R.K."/>
        </authorList>
    </citation>
    <scope>NUCLEOTIDE SEQUENCE</scope>
</reference>
<comment type="subcellular location">
    <subcellularLocation>
        <location evidence="1">Endoplasmic reticulum membrane</location>
        <topology evidence="1">Multi-pass membrane protein</topology>
    </subcellularLocation>
</comment>
<dbReference type="Bgee" id="ENSMFAG00000036428">
    <property type="expression patterns" value="Expressed in bone marrow and 10 other cell types or tissues"/>
</dbReference>
<keyword evidence="10" id="KW-0131">Cell cycle</keyword>
<dbReference type="GO" id="GO:0071782">
    <property type="term" value="C:endoplasmic reticulum tubular network"/>
    <property type="evidence" value="ECO:0007669"/>
    <property type="project" value="TreeGrafter"/>
</dbReference>
<evidence type="ECO:0000256" key="3">
    <source>
        <dbReference type="ARBA" id="ARBA00022618"/>
    </source>
</evidence>
<gene>
    <name evidence="16" type="primary">REEP4</name>
</gene>
<feature type="region of interest" description="Disordered" evidence="13">
    <location>
        <begin position="352"/>
        <end position="374"/>
    </location>
</feature>
<dbReference type="GO" id="GO:0005789">
    <property type="term" value="C:endoplasmic reticulum membrane"/>
    <property type="evidence" value="ECO:0007669"/>
    <property type="project" value="UniProtKB-SubCell"/>
</dbReference>
<evidence type="ECO:0000256" key="10">
    <source>
        <dbReference type="ARBA" id="ARBA00023306"/>
    </source>
</evidence>
<comment type="function">
    <text evidence="11">Microtubule-binding protein required to ensure proper cell division and nuclear envelope reassembly by sequestering the endoplasmic reticulum away from chromosomes during mitosis. Probably acts by clearing the endoplasmic reticulum membrane from metaphase chromosomes.</text>
</comment>
<keyword evidence="9 14" id="KW-0472">Membrane</keyword>
<evidence type="ECO:0000256" key="11">
    <source>
        <dbReference type="ARBA" id="ARBA00037282"/>
    </source>
</evidence>
<feature type="signal peptide" evidence="15">
    <location>
        <begin position="1"/>
        <end position="22"/>
    </location>
</feature>
<evidence type="ECO:0000256" key="12">
    <source>
        <dbReference type="ARBA" id="ARBA00040663"/>
    </source>
</evidence>
<dbReference type="Pfam" id="PF03134">
    <property type="entry name" value="TB2_DP1_HVA22"/>
    <property type="match status" value="1"/>
</dbReference>
<organism evidence="16 17">
    <name type="scientific">Macaca fascicularis</name>
    <name type="common">Crab-eating macaque</name>
    <name type="synonym">Cynomolgus monkey</name>
    <dbReference type="NCBI Taxonomy" id="9541"/>
    <lineage>
        <taxon>Eukaryota</taxon>
        <taxon>Metazoa</taxon>
        <taxon>Chordata</taxon>
        <taxon>Craniata</taxon>
        <taxon>Vertebrata</taxon>
        <taxon>Euteleostomi</taxon>
        <taxon>Mammalia</taxon>
        <taxon>Eutheria</taxon>
        <taxon>Euarchontoglires</taxon>
        <taxon>Primates</taxon>
        <taxon>Haplorrhini</taxon>
        <taxon>Catarrhini</taxon>
        <taxon>Cercopithecidae</taxon>
        <taxon>Cercopithecinae</taxon>
        <taxon>Macaca</taxon>
    </lineage>
</organism>
<keyword evidence="5" id="KW-0493">Microtubule</keyword>
<evidence type="ECO:0000256" key="8">
    <source>
        <dbReference type="ARBA" id="ARBA00022989"/>
    </source>
</evidence>
<dbReference type="GO" id="GO:0005881">
    <property type="term" value="C:cytoplasmic microtubule"/>
    <property type="evidence" value="ECO:0007669"/>
    <property type="project" value="TreeGrafter"/>
</dbReference>
<keyword evidence="4 14" id="KW-0812">Transmembrane</keyword>
<dbReference type="AlphaFoldDB" id="A0A7N9D0P4"/>
<dbReference type="GO" id="GO:0008017">
    <property type="term" value="F:microtubule binding"/>
    <property type="evidence" value="ECO:0007669"/>
    <property type="project" value="TreeGrafter"/>
</dbReference>
<accession>A0A7N9D0P4</accession>
<evidence type="ECO:0000256" key="14">
    <source>
        <dbReference type="SAM" id="Phobius"/>
    </source>
</evidence>